<evidence type="ECO:0000256" key="5">
    <source>
        <dbReference type="ARBA" id="ARBA00022525"/>
    </source>
</evidence>
<dbReference type="Gene3D" id="3.40.50.1820">
    <property type="entry name" value="alpha/beta hydrolase"/>
    <property type="match status" value="1"/>
</dbReference>
<dbReference type="PRINTS" id="PR00129">
    <property type="entry name" value="CUTINASE"/>
</dbReference>
<dbReference type="OrthoDB" id="2975078at2759"/>
<dbReference type="GO" id="GO:0005576">
    <property type="term" value="C:extracellular region"/>
    <property type="evidence" value="ECO:0007669"/>
    <property type="project" value="UniProtKB-SubCell"/>
</dbReference>
<name>A0A8K0TL70_9PEZI</name>
<comment type="subcellular location">
    <subcellularLocation>
        <location evidence="1 12">Secreted</location>
    </subcellularLocation>
</comment>
<dbReference type="InterPro" id="IPR043579">
    <property type="entry name" value="CUTINASE_2"/>
</dbReference>
<dbReference type="AlphaFoldDB" id="A0A8K0TL70"/>
<evidence type="ECO:0000256" key="2">
    <source>
        <dbReference type="ARBA" id="ARBA00007534"/>
    </source>
</evidence>
<proteinExistence type="inferred from homology"/>
<keyword evidence="14" id="KW-1185">Reference proteome</keyword>
<keyword evidence="7 12" id="KW-0378">Hydrolase</keyword>
<evidence type="ECO:0000256" key="4">
    <source>
        <dbReference type="ARBA" id="ARBA00022487"/>
    </source>
</evidence>
<dbReference type="InterPro" id="IPR000675">
    <property type="entry name" value="Cutinase/axe"/>
</dbReference>
<dbReference type="SUPFAM" id="SSF53474">
    <property type="entry name" value="alpha/beta-Hydrolases"/>
    <property type="match status" value="1"/>
</dbReference>
<evidence type="ECO:0000256" key="3">
    <source>
        <dbReference type="ARBA" id="ARBA00013095"/>
    </source>
</evidence>
<organism evidence="13 14">
    <name type="scientific">Plectosphaerella cucumerina</name>
    <dbReference type="NCBI Taxonomy" id="40658"/>
    <lineage>
        <taxon>Eukaryota</taxon>
        <taxon>Fungi</taxon>
        <taxon>Dikarya</taxon>
        <taxon>Ascomycota</taxon>
        <taxon>Pezizomycotina</taxon>
        <taxon>Sordariomycetes</taxon>
        <taxon>Hypocreomycetidae</taxon>
        <taxon>Glomerellales</taxon>
        <taxon>Plectosphaerellaceae</taxon>
        <taxon>Plectosphaerella</taxon>
    </lineage>
</organism>
<dbReference type="PANTHER" id="PTHR48250:SF2">
    <property type="entry name" value="CUTINASE"/>
    <property type="match status" value="1"/>
</dbReference>
<feature type="chain" id="PRO_5035489121" description="Cutinase" evidence="12">
    <location>
        <begin position="19"/>
        <end position="249"/>
    </location>
</feature>
<sequence length="249" mass="25943">MKAVQFLVALIAAQGVVAAPTAVERDVTSGDIDFPLEALEAYYNLKFSEDEASSDSSLQARQYSSSTSNQLTDGTPCRRVTLIYARGTTQAGNVGDSAAVGPVFFNNLAQRIGAANLAVQGVDYPANVFGFLAGGDANGSRLMAQLAARAATQCPNTRIVLSGYSQGAQLVHNAAAQLSAAVTNRITAVLTFGDPKRDQAFGTIPAARTRVICRTGDNICDGGIVVTAAHSQYQQDAPAAATWVAARVQ</sequence>
<dbReference type="Proteomes" id="UP000813385">
    <property type="component" value="Unassembled WGS sequence"/>
</dbReference>
<feature type="disulfide bond" evidence="11">
    <location>
        <begin position="77"/>
        <end position="154"/>
    </location>
</feature>
<dbReference type="EMBL" id="JAGPXD010000002">
    <property type="protein sequence ID" value="KAH7369304.1"/>
    <property type="molecule type" value="Genomic_DNA"/>
</dbReference>
<gene>
    <name evidence="13" type="ORF">B0T11DRAFT_327396</name>
</gene>
<comment type="similarity">
    <text evidence="2 12">Belongs to the cutinase family.</text>
</comment>
<dbReference type="SMART" id="SM01110">
    <property type="entry name" value="Cutinase"/>
    <property type="match status" value="1"/>
</dbReference>
<feature type="active site" evidence="10">
    <location>
        <position position="217"/>
    </location>
</feature>
<feature type="signal peptide" evidence="12">
    <location>
        <begin position="1"/>
        <end position="18"/>
    </location>
</feature>
<evidence type="ECO:0000313" key="14">
    <source>
        <dbReference type="Proteomes" id="UP000813385"/>
    </source>
</evidence>
<dbReference type="GO" id="GO:0050525">
    <property type="term" value="F:cutinase activity"/>
    <property type="evidence" value="ECO:0007669"/>
    <property type="project" value="UniProtKB-UniRule"/>
</dbReference>
<evidence type="ECO:0000256" key="7">
    <source>
        <dbReference type="ARBA" id="ARBA00022801"/>
    </source>
</evidence>
<dbReference type="EC" id="3.1.1.74" evidence="3 12"/>
<feature type="disulfide bond" evidence="11">
    <location>
        <begin position="213"/>
        <end position="220"/>
    </location>
</feature>
<evidence type="ECO:0000256" key="1">
    <source>
        <dbReference type="ARBA" id="ARBA00004613"/>
    </source>
</evidence>
<evidence type="ECO:0000313" key="13">
    <source>
        <dbReference type="EMBL" id="KAH7369304.1"/>
    </source>
</evidence>
<dbReference type="PANTHER" id="PTHR48250">
    <property type="entry name" value="CUTINASE 2-RELATED"/>
    <property type="match status" value="1"/>
</dbReference>
<feature type="active site" description="Proton donor/acceptor" evidence="10">
    <location>
        <position position="230"/>
    </location>
</feature>
<comment type="catalytic activity">
    <reaction evidence="9 12">
        <text>cutin + H2O = cutin monomers.</text>
        <dbReference type="EC" id="3.1.1.74"/>
    </reaction>
</comment>
<evidence type="ECO:0000256" key="12">
    <source>
        <dbReference type="RuleBase" id="RU361263"/>
    </source>
</evidence>
<dbReference type="PROSITE" id="PS00155">
    <property type="entry name" value="CUTINASE_1"/>
    <property type="match status" value="1"/>
</dbReference>
<keyword evidence="6 12" id="KW-0732">Signal</keyword>
<feature type="active site" description="Nucleophile" evidence="10">
    <location>
        <position position="165"/>
    </location>
</feature>
<accession>A0A8K0TL70</accession>
<evidence type="ECO:0000256" key="6">
    <source>
        <dbReference type="ARBA" id="ARBA00022729"/>
    </source>
</evidence>
<dbReference type="GO" id="GO:0016052">
    <property type="term" value="P:carbohydrate catabolic process"/>
    <property type="evidence" value="ECO:0007669"/>
    <property type="project" value="TreeGrafter"/>
</dbReference>
<dbReference type="Pfam" id="PF01083">
    <property type="entry name" value="Cutinase"/>
    <property type="match status" value="1"/>
</dbReference>
<dbReference type="PROSITE" id="PS00931">
    <property type="entry name" value="CUTINASE_2"/>
    <property type="match status" value="1"/>
</dbReference>
<evidence type="ECO:0000256" key="10">
    <source>
        <dbReference type="PIRSR" id="PIRSR611150-1"/>
    </source>
</evidence>
<keyword evidence="5 12" id="KW-0964">Secreted</keyword>
<evidence type="ECO:0000256" key="9">
    <source>
        <dbReference type="ARBA" id="ARBA00034045"/>
    </source>
</evidence>
<keyword evidence="8 11" id="KW-1015">Disulfide bond</keyword>
<dbReference type="InterPro" id="IPR029058">
    <property type="entry name" value="AB_hydrolase_fold"/>
</dbReference>
<comment type="caution">
    <text evidence="13">The sequence shown here is derived from an EMBL/GenBank/DDBJ whole genome shotgun (WGS) entry which is preliminary data.</text>
</comment>
<evidence type="ECO:0000256" key="8">
    <source>
        <dbReference type="ARBA" id="ARBA00023157"/>
    </source>
</evidence>
<dbReference type="InterPro" id="IPR011150">
    <property type="entry name" value="Cutinase_monf"/>
</dbReference>
<comment type="function">
    <text evidence="12">Catalyzes the hydrolysis of complex carboxylic polyesters found in the cell wall of plants. Degrades cutin, a macromolecule that forms the structure of the plant cuticle.</text>
</comment>
<keyword evidence="4 12" id="KW-0719">Serine esterase</keyword>
<evidence type="ECO:0000256" key="11">
    <source>
        <dbReference type="PIRSR" id="PIRSR611150-2"/>
    </source>
</evidence>
<reference evidence="13" key="1">
    <citation type="journal article" date="2021" name="Nat. Commun.">
        <title>Genetic determinants of endophytism in the Arabidopsis root mycobiome.</title>
        <authorList>
            <person name="Mesny F."/>
            <person name="Miyauchi S."/>
            <person name="Thiergart T."/>
            <person name="Pickel B."/>
            <person name="Atanasova L."/>
            <person name="Karlsson M."/>
            <person name="Huettel B."/>
            <person name="Barry K.W."/>
            <person name="Haridas S."/>
            <person name="Chen C."/>
            <person name="Bauer D."/>
            <person name="Andreopoulos W."/>
            <person name="Pangilinan J."/>
            <person name="LaButti K."/>
            <person name="Riley R."/>
            <person name="Lipzen A."/>
            <person name="Clum A."/>
            <person name="Drula E."/>
            <person name="Henrissat B."/>
            <person name="Kohler A."/>
            <person name="Grigoriev I.V."/>
            <person name="Martin F.M."/>
            <person name="Hacquard S."/>
        </authorList>
    </citation>
    <scope>NUCLEOTIDE SEQUENCE</scope>
    <source>
        <strain evidence="13">MPI-CAGE-AT-0016</strain>
    </source>
</reference>
<dbReference type="InterPro" id="IPR043580">
    <property type="entry name" value="CUTINASE_1"/>
</dbReference>
<protein>
    <recommendedName>
        <fullName evidence="3 12">Cutinase</fullName>
        <ecNumber evidence="3 12">3.1.1.74</ecNumber>
    </recommendedName>
</protein>